<evidence type="ECO:0000256" key="4">
    <source>
        <dbReference type="ARBA" id="ARBA00043145"/>
    </source>
</evidence>
<evidence type="ECO:0000256" key="3">
    <source>
        <dbReference type="ARBA" id="ARBA00042000"/>
    </source>
</evidence>
<proteinExistence type="inferred from homology"/>
<feature type="domain" description="NAD-dependent epimerase/dehydratase" evidence="6">
    <location>
        <begin position="48"/>
        <end position="261"/>
    </location>
</feature>
<dbReference type="InterPro" id="IPR051207">
    <property type="entry name" value="ComplexI_NDUFA9_subunit"/>
</dbReference>
<evidence type="ECO:0000313" key="9">
    <source>
        <dbReference type="Proteomes" id="UP000479000"/>
    </source>
</evidence>
<reference evidence="8 9" key="1">
    <citation type="submission" date="2020-02" db="EMBL/GenBank/DDBJ databases">
        <authorList>
            <person name="Ferguson B K."/>
        </authorList>
    </citation>
    <scope>NUCLEOTIDE SEQUENCE [LARGE SCALE GENOMIC DNA]</scope>
</reference>
<dbReference type="Pfam" id="PF01370">
    <property type="entry name" value="Epimerase"/>
    <property type="match status" value="1"/>
</dbReference>
<dbReference type="GO" id="GO:0044877">
    <property type="term" value="F:protein-containing complex binding"/>
    <property type="evidence" value="ECO:0007669"/>
    <property type="project" value="TreeGrafter"/>
</dbReference>
<evidence type="ECO:0000256" key="2">
    <source>
        <dbReference type="ARBA" id="ARBA00040720"/>
    </source>
</evidence>
<evidence type="ECO:0000256" key="1">
    <source>
        <dbReference type="ARBA" id="ARBA00038501"/>
    </source>
</evidence>
<dbReference type="PANTHER" id="PTHR12126">
    <property type="entry name" value="NADH-UBIQUINONE OXIDOREDUCTASE 39 KDA SUBUNIT-RELATED"/>
    <property type="match status" value="1"/>
</dbReference>
<organism evidence="8 9">
    <name type="scientific">Nesidiocoris tenuis</name>
    <dbReference type="NCBI Taxonomy" id="355587"/>
    <lineage>
        <taxon>Eukaryota</taxon>
        <taxon>Metazoa</taxon>
        <taxon>Ecdysozoa</taxon>
        <taxon>Arthropoda</taxon>
        <taxon>Hexapoda</taxon>
        <taxon>Insecta</taxon>
        <taxon>Pterygota</taxon>
        <taxon>Neoptera</taxon>
        <taxon>Paraneoptera</taxon>
        <taxon>Hemiptera</taxon>
        <taxon>Heteroptera</taxon>
        <taxon>Panheteroptera</taxon>
        <taxon>Cimicomorpha</taxon>
        <taxon>Miridae</taxon>
        <taxon>Dicyphina</taxon>
        <taxon>Nesidiocoris</taxon>
    </lineage>
</organism>
<accession>A0A6H5GYE7</accession>
<sequence>MARVAASASTVHVHFYCTHHNPQIKKPKMHSLRRGTGGRSSFSGIVATVFGSSGFLGRYVCNRLGKIGTQLILPYRGDAGDMLPLKLCGDLGQVLFQPYNLKDDESIYKSLMYSNTVINLVGRDWETKNYSFDDVHVEGARRIARIAKEAGVETFIHLSSMNVTEKPEPFMLPKGSKWLASKWAGENAVREEFPEAVIIRPSDIYGQEDRFLRYYCNNFRRTFDMIPLYKKGEFTEKQPVYAGDVAAGIVAACRDRTVRGEIIQAVGPNRYLLSELVDWFFRVTRLDDGCKRYDMRYDPLFQLRVSLLPYFSLGFPLGNIHWERVERENFSDAVDNRIKTLEDLGVKLTKMEDQVPWELKIFKRYTYYEAELGEFEEPSPPRVIQV</sequence>
<dbReference type="CDD" id="cd05271">
    <property type="entry name" value="NDUFA9_like_SDR_a"/>
    <property type="match status" value="1"/>
</dbReference>
<dbReference type="SUPFAM" id="SSF51735">
    <property type="entry name" value="NAD(P)-binding Rossmann-fold domains"/>
    <property type="match status" value="1"/>
</dbReference>
<gene>
    <name evidence="7" type="ORF">NTEN_LOCUS13019</name>
    <name evidence="8" type="ORF">NTEN_LOCUS14934</name>
</gene>
<dbReference type="PANTHER" id="PTHR12126:SF11">
    <property type="entry name" value="NADH DEHYDROGENASE [UBIQUINONE] 1 ALPHA SUBCOMPLEX SUBUNIT 9, MITOCHONDRIAL"/>
    <property type="match status" value="1"/>
</dbReference>
<comment type="similarity">
    <text evidence="1">Belongs to the complex I NDUFA9 subunit family.</text>
</comment>
<dbReference type="Gene3D" id="3.40.50.720">
    <property type="entry name" value="NAD(P)-binding Rossmann-like Domain"/>
    <property type="match status" value="1"/>
</dbReference>
<dbReference type="InterPro" id="IPR036291">
    <property type="entry name" value="NAD(P)-bd_dom_sf"/>
</dbReference>
<dbReference type="EMBL" id="CADCXU010019453">
    <property type="protein sequence ID" value="CAB0007764.1"/>
    <property type="molecule type" value="Genomic_DNA"/>
</dbReference>
<comment type="subunit">
    <text evidence="5">Complex I is composed of 45 different subunits. This a component of the hydrophobic protein fraction. Interacts with BLOC1S1. Interacts with SLC2A4. Interacts with CLOCK. Interacts with RAB5IF.</text>
</comment>
<dbReference type="EMBL" id="CADCXU010022404">
    <property type="protein sequence ID" value="CAB0009861.1"/>
    <property type="molecule type" value="Genomic_DNA"/>
</dbReference>
<dbReference type="InterPro" id="IPR001509">
    <property type="entry name" value="Epimerase_deHydtase"/>
</dbReference>
<dbReference type="GO" id="GO:0005739">
    <property type="term" value="C:mitochondrion"/>
    <property type="evidence" value="ECO:0007669"/>
    <property type="project" value="TreeGrafter"/>
</dbReference>
<dbReference type="OrthoDB" id="275457at2759"/>
<name>A0A6H5GYE7_9HEMI</name>
<evidence type="ECO:0000259" key="6">
    <source>
        <dbReference type="Pfam" id="PF01370"/>
    </source>
</evidence>
<evidence type="ECO:0000256" key="5">
    <source>
        <dbReference type="ARBA" id="ARBA00046455"/>
    </source>
</evidence>
<evidence type="ECO:0000313" key="8">
    <source>
        <dbReference type="EMBL" id="CAB0009861.1"/>
    </source>
</evidence>
<dbReference type="AlphaFoldDB" id="A0A6H5GYE7"/>
<dbReference type="Proteomes" id="UP000479000">
    <property type="component" value="Unassembled WGS sequence"/>
</dbReference>
<protein>
    <recommendedName>
        <fullName evidence="2">NADH dehydrogenase [ubiquinone] 1 alpha subcomplex subunit 9, mitochondrial</fullName>
    </recommendedName>
    <alternativeName>
        <fullName evidence="4">Complex I-39kD</fullName>
    </alternativeName>
    <alternativeName>
        <fullName evidence="3">NADH-ubiquinone oxidoreductase 39 kDa subunit</fullName>
    </alternativeName>
</protein>
<keyword evidence="9" id="KW-1185">Reference proteome</keyword>
<evidence type="ECO:0000313" key="7">
    <source>
        <dbReference type="EMBL" id="CAB0007764.1"/>
    </source>
</evidence>